<dbReference type="EMBL" id="VULX01000004">
    <property type="protein sequence ID" value="MSR90722.1"/>
    <property type="molecule type" value="Genomic_DNA"/>
</dbReference>
<feature type="domain" description="Thiamine phosphate synthase/TenI" evidence="3">
    <location>
        <begin position="10"/>
        <end position="184"/>
    </location>
</feature>
<comment type="pathway">
    <text evidence="1">Cofactor biosynthesis; thiamine diphosphate biosynthesis.</text>
</comment>
<dbReference type="Proteomes" id="UP000460287">
    <property type="component" value="Unassembled WGS sequence"/>
</dbReference>
<evidence type="ECO:0000313" key="4">
    <source>
        <dbReference type="EMBL" id="MSR90722.1"/>
    </source>
</evidence>
<dbReference type="GO" id="GO:0004789">
    <property type="term" value="F:thiamine-phosphate diphosphorylase activity"/>
    <property type="evidence" value="ECO:0007669"/>
    <property type="project" value="TreeGrafter"/>
</dbReference>
<dbReference type="InterPro" id="IPR013785">
    <property type="entry name" value="Aldolase_TIM"/>
</dbReference>
<accession>A0A7X2T0L2</accession>
<gene>
    <name evidence="4" type="ORF">FYJ33_04630</name>
</gene>
<evidence type="ECO:0000313" key="5">
    <source>
        <dbReference type="Proteomes" id="UP000460287"/>
    </source>
</evidence>
<sequence>MIMFTYKTLAITNRHLCREDFLLRIEKLCKTNTEAIILREKDMSEDEYTVLAEKVLKICNKYNKTCILHTFIDTAIKLNCPNIHLPLHLLEKYKDKLSSFKIIGSSVHSAAEAEEAEKLGATYITAGHIFKTDCKKDLAPRGLQFVKDVASSVSIPVYGLGGIHKNNEKSAIDSGCTGIAIMSEAMTP</sequence>
<dbReference type="InterPro" id="IPR036206">
    <property type="entry name" value="ThiamineP_synth_sf"/>
</dbReference>
<dbReference type="AlphaFoldDB" id="A0A7X2T0L2"/>
<dbReference type="Pfam" id="PF02581">
    <property type="entry name" value="TMP-TENI"/>
    <property type="match status" value="1"/>
</dbReference>
<dbReference type="SUPFAM" id="SSF51391">
    <property type="entry name" value="Thiamin phosphate synthase"/>
    <property type="match status" value="1"/>
</dbReference>
<keyword evidence="5" id="KW-1185">Reference proteome</keyword>
<proteinExistence type="predicted"/>
<organism evidence="4 5">
    <name type="scientific">Inconstantimicrobium porci</name>
    <dbReference type="NCBI Taxonomy" id="2652291"/>
    <lineage>
        <taxon>Bacteria</taxon>
        <taxon>Bacillati</taxon>
        <taxon>Bacillota</taxon>
        <taxon>Clostridia</taxon>
        <taxon>Eubacteriales</taxon>
        <taxon>Clostridiaceae</taxon>
        <taxon>Inconstantimicrobium</taxon>
    </lineage>
</organism>
<dbReference type="Gene3D" id="3.20.20.70">
    <property type="entry name" value="Aldolase class I"/>
    <property type="match status" value="1"/>
</dbReference>
<dbReference type="PANTHER" id="PTHR20857">
    <property type="entry name" value="THIAMINE-PHOSPHATE PYROPHOSPHORYLASE"/>
    <property type="match status" value="1"/>
</dbReference>
<reference evidence="4 5" key="1">
    <citation type="submission" date="2019-08" db="EMBL/GenBank/DDBJ databases">
        <title>In-depth cultivation of the pig gut microbiome towards novel bacterial diversity and tailored functional studies.</title>
        <authorList>
            <person name="Wylensek D."/>
            <person name="Hitch T.C.A."/>
            <person name="Clavel T."/>
        </authorList>
    </citation>
    <scope>NUCLEOTIDE SEQUENCE [LARGE SCALE GENOMIC DNA]</scope>
    <source>
        <strain evidence="4 5">WCA-383-APC-5B</strain>
    </source>
</reference>
<dbReference type="GO" id="GO:0005737">
    <property type="term" value="C:cytoplasm"/>
    <property type="evidence" value="ECO:0007669"/>
    <property type="project" value="TreeGrafter"/>
</dbReference>
<dbReference type="CDD" id="cd00564">
    <property type="entry name" value="TMP_TenI"/>
    <property type="match status" value="1"/>
</dbReference>
<protein>
    <submittedName>
        <fullName evidence="4">Thiamine phosphate synthase</fullName>
    </submittedName>
</protein>
<name>A0A7X2T0L2_9CLOT</name>
<dbReference type="PANTHER" id="PTHR20857:SF15">
    <property type="entry name" value="THIAMINE-PHOSPHATE SYNTHASE"/>
    <property type="match status" value="1"/>
</dbReference>
<dbReference type="InterPro" id="IPR022998">
    <property type="entry name" value="ThiamineP_synth_TenI"/>
</dbReference>
<evidence type="ECO:0000256" key="2">
    <source>
        <dbReference type="ARBA" id="ARBA00022977"/>
    </source>
</evidence>
<dbReference type="GO" id="GO:0009228">
    <property type="term" value="P:thiamine biosynthetic process"/>
    <property type="evidence" value="ECO:0007669"/>
    <property type="project" value="UniProtKB-KW"/>
</dbReference>
<evidence type="ECO:0000256" key="1">
    <source>
        <dbReference type="ARBA" id="ARBA00004948"/>
    </source>
</evidence>
<evidence type="ECO:0000259" key="3">
    <source>
        <dbReference type="Pfam" id="PF02581"/>
    </source>
</evidence>
<comment type="caution">
    <text evidence="4">The sequence shown here is derived from an EMBL/GenBank/DDBJ whole genome shotgun (WGS) entry which is preliminary data.</text>
</comment>
<keyword evidence="2" id="KW-0784">Thiamine biosynthesis</keyword>